<dbReference type="PANTHER" id="PTHR19965">
    <property type="entry name" value="RNA AND EXPORT FACTOR BINDING PROTEIN"/>
    <property type="match status" value="1"/>
</dbReference>
<feature type="compositionally biased region" description="Basic residues" evidence="3">
    <location>
        <begin position="18"/>
        <end position="29"/>
    </location>
</feature>
<keyword evidence="6" id="KW-1185">Reference proteome</keyword>
<evidence type="ECO:0000256" key="1">
    <source>
        <dbReference type="ARBA" id="ARBA00022884"/>
    </source>
</evidence>
<accession>A0A0D2H5N7</accession>
<dbReference type="Gene3D" id="3.30.70.330">
    <property type="match status" value="1"/>
</dbReference>
<dbReference type="InterPro" id="IPR000504">
    <property type="entry name" value="RRM_dom"/>
</dbReference>
<feature type="compositionally biased region" description="Basic residues" evidence="3">
    <location>
        <begin position="195"/>
        <end position="207"/>
    </location>
</feature>
<proteinExistence type="predicted"/>
<dbReference type="InterPro" id="IPR051229">
    <property type="entry name" value="ALYREF_mRNA_export"/>
</dbReference>
<evidence type="ECO:0000313" key="6">
    <source>
        <dbReference type="Proteomes" id="UP000053029"/>
    </source>
</evidence>
<organism evidence="5 6">
    <name type="scientific">Fonsecaea pedrosoi CBS 271.37</name>
    <dbReference type="NCBI Taxonomy" id="1442368"/>
    <lineage>
        <taxon>Eukaryota</taxon>
        <taxon>Fungi</taxon>
        <taxon>Dikarya</taxon>
        <taxon>Ascomycota</taxon>
        <taxon>Pezizomycotina</taxon>
        <taxon>Eurotiomycetes</taxon>
        <taxon>Chaetothyriomycetidae</taxon>
        <taxon>Chaetothyriales</taxon>
        <taxon>Herpotrichiellaceae</taxon>
        <taxon>Fonsecaea</taxon>
    </lineage>
</organism>
<sequence>MSGRLDQSLDSIIDSQKKAKREVRRRKASKSTGPTAPVGGVKKATKPAKSAIKPSAGAASQSRPSKIVVSGLPFDVNEAQIKEYFGKSVGNVKKVSLQYNQNGQSRGIADIIFSRPDSAAKAAKDLNGMLVDKRPMKASTAIEVVMDASSVPEPARAKSLAERVAANPKAQPKSATATKVTGKDGVKGRSAGKPGKPKRGRNPRAKPKTAEELDAEMTDYWGGNNPSAVGTTTEPAATNGTAPAANAGDDMGMEEISVSDIDLIC</sequence>
<keyword evidence="1 2" id="KW-0694">RNA-binding</keyword>
<dbReference type="AlphaFoldDB" id="A0A0D2H5N7"/>
<dbReference type="Pfam" id="PF00076">
    <property type="entry name" value="RRM_1"/>
    <property type="match status" value="1"/>
</dbReference>
<evidence type="ECO:0000256" key="3">
    <source>
        <dbReference type="SAM" id="MobiDB-lite"/>
    </source>
</evidence>
<dbReference type="PANTHER" id="PTHR19965:SF35">
    <property type="entry name" value="RNA ANNEALING PROTEIN YRA1"/>
    <property type="match status" value="1"/>
</dbReference>
<dbReference type="EMBL" id="KN846969">
    <property type="protein sequence ID" value="KIW86180.1"/>
    <property type="molecule type" value="Genomic_DNA"/>
</dbReference>
<dbReference type="STRING" id="1442368.A0A0D2H5N7"/>
<evidence type="ECO:0000259" key="4">
    <source>
        <dbReference type="PROSITE" id="PS50102"/>
    </source>
</evidence>
<dbReference type="GeneID" id="25301065"/>
<dbReference type="RefSeq" id="XP_013289988.1">
    <property type="nucleotide sequence ID" value="XM_013434534.1"/>
</dbReference>
<dbReference type="Pfam" id="PF13865">
    <property type="entry name" value="FoP_duplication"/>
    <property type="match status" value="1"/>
</dbReference>
<dbReference type="SMART" id="SM00360">
    <property type="entry name" value="RRM"/>
    <property type="match status" value="1"/>
</dbReference>
<feature type="domain" description="RRM" evidence="4">
    <location>
        <begin position="65"/>
        <end position="143"/>
    </location>
</feature>
<dbReference type="VEuPathDB" id="FungiDB:Z517_01575"/>
<dbReference type="Proteomes" id="UP000053029">
    <property type="component" value="Unassembled WGS sequence"/>
</dbReference>
<dbReference type="InterPro" id="IPR025715">
    <property type="entry name" value="FoP_C"/>
</dbReference>
<dbReference type="SUPFAM" id="SSF54928">
    <property type="entry name" value="RNA-binding domain, RBD"/>
    <property type="match status" value="1"/>
</dbReference>
<feature type="region of interest" description="Disordered" evidence="3">
    <location>
        <begin position="1"/>
        <end position="65"/>
    </location>
</feature>
<dbReference type="GO" id="GO:0003729">
    <property type="term" value="F:mRNA binding"/>
    <property type="evidence" value="ECO:0007669"/>
    <property type="project" value="TreeGrafter"/>
</dbReference>
<feature type="compositionally biased region" description="Low complexity" evidence="3">
    <location>
        <begin position="230"/>
        <end position="248"/>
    </location>
</feature>
<dbReference type="PROSITE" id="PS50102">
    <property type="entry name" value="RRM"/>
    <property type="match status" value="1"/>
</dbReference>
<dbReference type="GO" id="GO:0005634">
    <property type="term" value="C:nucleus"/>
    <property type="evidence" value="ECO:0007669"/>
    <property type="project" value="TreeGrafter"/>
</dbReference>
<dbReference type="OrthoDB" id="346839at2759"/>
<name>A0A0D2H5N7_9EURO</name>
<protein>
    <recommendedName>
        <fullName evidence="4">RRM domain-containing protein</fullName>
    </recommendedName>
</protein>
<evidence type="ECO:0000313" key="5">
    <source>
        <dbReference type="EMBL" id="KIW86180.1"/>
    </source>
</evidence>
<gene>
    <name evidence="5" type="ORF">Z517_01575</name>
</gene>
<reference evidence="5 6" key="1">
    <citation type="submission" date="2015-01" db="EMBL/GenBank/DDBJ databases">
        <title>The Genome Sequence of Fonsecaea pedrosoi CBS 271.37.</title>
        <authorList>
            <consortium name="The Broad Institute Genomics Platform"/>
            <person name="Cuomo C."/>
            <person name="de Hoog S."/>
            <person name="Gorbushina A."/>
            <person name="Stielow B."/>
            <person name="Teixiera M."/>
            <person name="Abouelleil A."/>
            <person name="Chapman S.B."/>
            <person name="Priest M."/>
            <person name="Young S.K."/>
            <person name="Wortman J."/>
            <person name="Nusbaum C."/>
            <person name="Birren B."/>
        </authorList>
    </citation>
    <scope>NUCLEOTIDE SEQUENCE [LARGE SCALE GENOMIC DNA]</scope>
    <source>
        <strain evidence="5 6">CBS 271.37</strain>
    </source>
</reference>
<dbReference type="InterPro" id="IPR035979">
    <property type="entry name" value="RBD_domain_sf"/>
</dbReference>
<dbReference type="InterPro" id="IPR012677">
    <property type="entry name" value="Nucleotide-bd_a/b_plait_sf"/>
</dbReference>
<dbReference type="HOGENOM" id="CLU_052367_2_0_1"/>
<feature type="region of interest" description="Disordered" evidence="3">
    <location>
        <begin position="156"/>
        <end position="253"/>
    </location>
</feature>
<evidence type="ECO:0000256" key="2">
    <source>
        <dbReference type="PROSITE-ProRule" id="PRU00176"/>
    </source>
</evidence>